<protein>
    <recommendedName>
        <fullName evidence="4">Calcium-dependent phosphotriesterase</fullName>
    </recommendedName>
</protein>
<dbReference type="OrthoDB" id="5307922at2759"/>
<dbReference type="HOGENOM" id="CLU_035172_1_0_1"/>
<accession>A0A074XUP2</accession>
<evidence type="ECO:0000313" key="2">
    <source>
        <dbReference type="EMBL" id="KEQ89220.1"/>
    </source>
</evidence>
<dbReference type="InterPro" id="IPR011042">
    <property type="entry name" value="6-blade_b-propeller_TolB-like"/>
</dbReference>
<keyword evidence="1" id="KW-0732">Signal</keyword>
<gene>
    <name evidence="2" type="ORF">M438DRAFT_262505</name>
</gene>
<evidence type="ECO:0008006" key="4">
    <source>
        <dbReference type="Google" id="ProtNLM"/>
    </source>
</evidence>
<dbReference type="RefSeq" id="XP_029765407.1">
    <property type="nucleotide sequence ID" value="XM_029899824.1"/>
</dbReference>
<evidence type="ECO:0000313" key="3">
    <source>
        <dbReference type="Proteomes" id="UP000030706"/>
    </source>
</evidence>
<dbReference type="InterPro" id="IPR051288">
    <property type="entry name" value="Serum_paraoxonase/arylesterase"/>
</dbReference>
<evidence type="ECO:0000256" key="1">
    <source>
        <dbReference type="SAM" id="SignalP"/>
    </source>
</evidence>
<feature type="chain" id="PRO_5001702678" description="Calcium-dependent phosphotriesterase" evidence="1">
    <location>
        <begin position="22"/>
        <end position="387"/>
    </location>
</feature>
<dbReference type="PANTHER" id="PTHR11799:SF30">
    <property type="entry name" value="SERUM PARAOXONASE_ARYLESTERASE 2"/>
    <property type="match status" value="1"/>
</dbReference>
<organism evidence="2 3">
    <name type="scientific">Aureobasidium pullulans EXF-150</name>
    <dbReference type="NCBI Taxonomy" id="1043002"/>
    <lineage>
        <taxon>Eukaryota</taxon>
        <taxon>Fungi</taxon>
        <taxon>Dikarya</taxon>
        <taxon>Ascomycota</taxon>
        <taxon>Pezizomycotina</taxon>
        <taxon>Dothideomycetes</taxon>
        <taxon>Dothideomycetidae</taxon>
        <taxon>Dothideales</taxon>
        <taxon>Saccotheciaceae</taxon>
        <taxon>Aureobasidium</taxon>
    </lineage>
</organism>
<dbReference type="GeneID" id="40742130"/>
<reference evidence="2 3" key="1">
    <citation type="journal article" date="2014" name="BMC Genomics">
        <title>Genome sequencing of four Aureobasidium pullulans varieties: biotechnological potential, stress tolerance, and description of new species.</title>
        <authorList>
            <person name="Gostin Ar C."/>
            <person name="Ohm R.A."/>
            <person name="Kogej T."/>
            <person name="Sonjak S."/>
            <person name="Turk M."/>
            <person name="Zajc J."/>
            <person name="Zalar P."/>
            <person name="Grube M."/>
            <person name="Sun H."/>
            <person name="Han J."/>
            <person name="Sharma A."/>
            <person name="Chiniquy J."/>
            <person name="Ngan C.Y."/>
            <person name="Lipzen A."/>
            <person name="Barry K."/>
            <person name="Grigoriev I.V."/>
            <person name="Gunde-Cimerman N."/>
        </authorList>
    </citation>
    <scope>NUCLEOTIDE SEQUENCE [LARGE SCALE GENOMIC DNA]</scope>
    <source>
        <strain evidence="2 3">EXF-150</strain>
    </source>
</reference>
<name>A0A074XUP2_AURPU</name>
<proteinExistence type="predicted"/>
<dbReference type="PROSITE" id="PS51257">
    <property type="entry name" value="PROKAR_LIPOPROTEIN"/>
    <property type="match status" value="1"/>
</dbReference>
<feature type="signal peptide" evidence="1">
    <location>
        <begin position="1"/>
        <end position="21"/>
    </location>
</feature>
<dbReference type="EMBL" id="KL584974">
    <property type="protein sequence ID" value="KEQ89220.1"/>
    <property type="molecule type" value="Genomic_DNA"/>
</dbReference>
<sequence length="387" mass="42350">MGLKLNILLLLIAACVPHIYTRLSLLYNLETINHPSKITTSRGWMAEKGNYEIKYADKLRNCEDLVVDDQAGYVVIGCDEGRDVWNTVMGIFGKTQPKNGELYLYDYSRSTPSLETIRLLNTPENYSFHPLGLSLHLPTNTLLAVNHATTGSTLDQFHFSRHGNSATYIRSISSPYLRAPNAVVQISATEVLVTNDHFFTPKGSKIMNMVETYLGLPLGGVTHVNLKTEEATQVARVAFANGIAVVNESTVAVASSASAKVLLYNIDKSSAPPTLSYREAIPLSFFPDNLHVAGGKLFIAGHAHLSSLTKFVEQRENCGEDTTSKGCDAVAPSYVVQWTREKGVEDVYVGTEIVSSSSIALDEKRGVGFISGLYGKGLLIWKGEEKK</sequence>
<dbReference type="Proteomes" id="UP000030706">
    <property type="component" value="Unassembled WGS sequence"/>
</dbReference>
<keyword evidence="3" id="KW-1185">Reference proteome</keyword>
<dbReference type="Gene3D" id="2.120.10.30">
    <property type="entry name" value="TolB, C-terminal domain"/>
    <property type="match status" value="1"/>
</dbReference>
<dbReference type="AlphaFoldDB" id="A0A074XUP2"/>
<dbReference type="PANTHER" id="PTHR11799">
    <property type="entry name" value="PARAOXONASE"/>
    <property type="match status" value="1"/>
</dbReference>
<dbReference type="SUPFAM" id="SSF63829">
    <property type="entry name" value="Calcium-dependent phosphotriesterase"/>
    <property type="match status" value="1"/>
</dbReference>